<name>A0A915AI88_PARUN</name>
<keyword evidence="2" id="KW-1185">Reference proteome</keyword>
<evidence type="ECO:0000256" key="1">
    <source>
        <dbReference type="SAM" id="MobiDB-lite"/>
    </source>
</evidence>
<protein>
    <submittedName>
        <fullName evidence="3">Peptidase S9 prolyl oligopeptidase catalytic domain-containing protein</fullName>
    </submittedName>
</protein>
<dbReference type="Proteomes" id="UP000887569">
    <property type="component" value="Unplaced"/>
</dbReference>
<proteinExistence type="predicted"/>
<feature type="compositionally biased region" description="Polar residues" evidence="1">
    <location>
        <begin position="96"/>
        <end position="110"/>
    </location>
</feature>
<evidence type="ECO:0000313" key="3">
    <source>
        <dbReference type="WBParaSite" id="PgR008_g150_t01"/>
    </source>
</evidence>
<dbReference type="AlphaFoldDB" id="A0A915AI88"/>
<sequence>SPLFLAYRVQRPLIILQGANDPRIKRSESDEGHGFRKPCNVLAEAGFREKFLHDCLHGRYEEFLPGQYNSSAVVVTEGSNTPTSLSKLSRIPSANGAGSTRTTLRDASTA</sequence>
<accession>A0A915AI88</accession>
<organism evidence="2 3">
    <name type="scientific">Parascaris univalens</name>
    <name type="common">Nematode worm</name>
    <dbReference type="NCBI Taxonomy" id="6257"/>
    <lineage>
        <taxon>Eukaryota</taxon>
        <taxon>Metazoa</taxon>
        <taxon>Ecdysozoa</taxon>
        <taxon>Nematoda</taxon>
        <taxon>Chromadorea</taxon>
        <taxon>Rhabditida</taxon>
        <taxon>Spirurina</taxon>
        <taxon>Ascaridomorpha</taxon>
        <taxon>Ascaridoidea</taxon>
        <taxon>Ascarididae</taxon>
        <taxon>Parascaris</taxon>
    </lineage>
</organism>
<reference evidence="3" key="1">
    <citation type="submission" date="2022-11" db="UniProtKB">
        <authorList>
            <consortium name="WormBaseParasite"/>
        </authorList>
    </citation>
    <scope>IDENTIFICATION</scope>
</reference>
<dbReference type="WBParaSite" id="PgR008_g150_t01">
    <property type="protein sequence ID" value="PgR008_g150_t01"/>
    <property type="gene ID" value="PgR008_g150"/>
</dbReference>
<feature type="region of interest" description="Disordered" evidence="1">
    <location>
        <begin position="79"/>
        <end position="110"/>
    </location>
</feature>
<evidence type="ECO:0000313" key="2">
    <source>
        <dbReference type="Proteomes" id="UP000887569"/>
    </source>
</evidence>